<dbReference type="GO" id="GO:0000166">
    <property type="term" value="F:nucleotide binding"/>
    <property type="evidence" value="ECO:0007669"/>
    <property type="project" value="InterPro"/>
</dbReference>
<dbReference type="KEGG" id="lse:F1C12_12410"/>
<feature type="domain" description="Gfo/Idh/MocA-like oxidoreductase N-terminal" evidence="3">
    <location>
        <begin position="5"/>
        <end position="123"/>
    </location>
</feature>
<proteinExistence type="predicted"/>
<dbReference type="Pfam" id="PF01408">
    <property type="entry name" value="GFO_IDH_MocA"/>
    <property type="match status" value="1"/>
</dbReference>
<dbReference type="SUPFAM" id="SSF51735">
    <property type="entry name" value="NAD(P)-binding Rossmann-fold domains"/>
    <property type="match status" value="1"/>
</dbReference>
<dbReference type="InterPro" id="IPR050463">
    <property type="entry name" value="Gfo/Idh/MocA_oxidrdct_glycsds"/>
</dbReference>
<name>A0A7G6YBI1_9MICO</name>
<dbReference type="AlphaFoldDB" id="A0A7G6YBI1"/>
<evidence type="ECO:0000259" key="3">
    <source>
        <dbReference type="Pfam" id="PF01408"/>
    </source>
</evidence>
<gene>
    <name evidence="5" type="ORF">F1C12_12410</name>
</gene>
<evidence type="ECO:0000256" key="2">
    <source>
        <dbReference type="ARBA" id="ARBA00023027"/>
    </source>
</evidence>
<reference evidence="6" key="1">
    <citation type="submission" date="2019-09" db="EMBL/GenBank/DDBJ databases">
        <title>Antimicrobial potential of Antarctic Bacteria.</title>
        <authorList>
            <person name="Benaud N."/>
            <person name="Edwards R.J."/>
            <person name="Ferrari B.C."/>
        </authorList>
    </citation>
    <scope>NUCLEOTIDE SEQUENCE [LARGE SCALE GENOMIC DNA]</scope>
    <source>
        <strain evidence="6">INR9</strain>
    </source>
</reference>
<accession>A0A7G6YBI1</accession>
<dbReference type="Proteomes" id="UP000515511">
    <property type="component" value="Chromosome"/>
</dbReference>
<dbReference type="RefSeq" id="WP_185275313.1">
    <property type="nucleotide sequence ID" value="NZ_CP043641.1"/>
</dbReference>
<dbReference type="EMBL" id="CP043641">
    <property type="protein sequence ID" value="QNE35846.1"/>
    <property type="molecule type" value="Genomic_DNA"/>
</dbReference>
<protein>
    <submittedName>
        <fullName evidence="5">Gfo/Idh/MocA family oxidoreductase</fullName>
    </submittedName>
</protein>
<dbReference type="GO" id="GO:0016491">
    <property type="term" value="F:oxidoreductase activity"/>
    <property type="evidence" value="ECO:0007669"/>
    <property type="project" value="UniProtKB-KW"/>
</dbReference>
<evidence type="ECO:0000313" key="6">
    <source>
        <dbReference type="Proteomes" id="UP000515511"/>
    </source>
</evidence>
<dbReference type="PANTHER" id="PTHR43818">
    <property type="entry name" value="BCDNA.GH03377"/>
    <property type="match status" value="1"/>
</dbReference>
<dbReference type="Gene3D" id="3.40.50.720">
    <property type="entry name" value="NAD(P)-binding Rossmann-like Domain"/>
    <property type="match status" value="1"/>
</dbReference>
<dbReference type="PANTHER" id="PTHR43818:SF11">
    <property type="entry name" value="BCDNA.GH03377"/>
    <property type="match status" value="1"/>
</dbReference>
<sequence length="351" mass="37154">MSSPIRVGVVGAGFFGTMIASACAGHDSFDVVAVADPVADASQRLAEAHSARAYVSFTELVDDDTVDLVVVATPNHLHAEPAVAALLAGKHVFVEKPLGIDEDSVGSILAAARGARGRLIVGHVMRSFPGVRRMVAQARRGDLGEIIEAAGARRRVVHLPDDPGDWWKLDRRRSGGELLHEIHELDLVVWALGEPSEVLSMTGAPLAHGEHMVDSDIVTELRTPSGALGRHSVSTSAHRAEWWFRISGTEASVEADFRAGTVTRYEDGLIAEVTGVFDLPASDESLRESAETAQSYNTGGPGPLWMRTAVACELDEVAAAVRGTSTTLTEHPATAALVAIRANTLAAEAAR</sequence>
<feature type="domain" description="GFO/IDH/MocA-like oxidoreductase" evidence="4">
    <location>
        <begin position="132"/>
        <end position="254"/>
    </location>
</feature>
<evidence type="ECO:0000259" key="4">
    <source>
        <dbReference type="Pfam" id="PF22725"/>
    </source>
</evidence>
<keyword evidence="1" id="KW-0560">Oxidoreductase</keyword>
<dbReference type="InterPro" id="IPR000683">
    <property type="entry name" value="Gfo/Idh/MocA-like_OxRdtase_N"/>
</dbReference>
<evidence type="ECO:0000313" key="5">
    <source>
        <dbReference type="EMBL" id="QNE35846.1"/>
    </source>
</evidence>
<dbReference type="InterPro" id="IPR036291">
    <property type="entry name" value="NAD(P)-bd_dom_sf"/>
</dbReference>
<dbReference type="Gene3D" id="3.30.360.10">
    <property type="entry name" value="Dihydrodipicolinate Reductase, domain 2"/>
    <property type="match status" value="1"/>
</dbReference>
<dbReference type="PROSITE" id="PS51257">
    <property type="entry name" value="PROKAR_LIPOPROTEIN"/>
    <property type="match status" value="1"/>
</dbReference>
<evidence type="ECO:0000256" key="1">
    <source>
        <dbReference type="ARBA" id="ARBA00023002"/>
    </source>
</evidence>
<dbReference type="SUPFAM" id="SSF55347">
    <property type="entry name" value="Glyceraldehyde-3-phosphate dehydrogenase-like, C-terminal domain"/>
    <property type="match status" value="1"/>
</dbReference>
<keyword evidence="2" id="KW-0520">NAD</keyword>
<dbReference type="InterPro" id="IPR055170">
    <property type="entry name" value="GFO_IDH_MocA-like_dom"/>
</dbReference>
<organism evidence="5 6">
    <name type="scientific">Leifsonia shinshuensis</name>
    <dbReference type="NCBI Taxonomy" id="150026"/>
    <lineage>
        <taxon>Bacteria</taxon>
        <taxon>Bacillati</taxon>
        <taxon>Actinomycetota</taxon>
        <taxon>Actinomycetes</taxon>
        <taxon>Micrococcales</taxon>
        <taxon>Microbacteriaceae</taxon>
        <taxon>Leifsonia</taxon>
    </lineage>
</organism>
<dbReference type="Pfam" id="PF22725">
    <property type="entry name" value="GFO_IDH_MocA_C3"/>
    <property type="match status" value="1"/>
</dbReference>